<gene>
    <name evidence="2" type="ORF">EZH24_02435</name>
</gene>
<reference evidence="2 3" key="1">
    <citation type="journal article" date="2019" name="Anaerobe">
        <title>Brachyspira catarrhinii sp. nov., an anaerobic intestinal spirochaete isolated from vervet monkeys may have been misidentified as Brachyspira aalborgi in previous studies.</title>
        <authorList>
            <person name="Phillips N.D."/>
            <person name="La T."/>
            <person name="Hampson D.J."/>
        </authorList>
    </citation>
    <scope>NUCLEOTIDE SEQUENCE [LARGE SCALE GENOMIC DNA]</scope>
    <source>
        <strain evidence="2 3">Z12</strain>
    </source>
</reference>
<accession>A0ABY2TT80</accession>
<keyword evidence="3" id="KW-1185">Reference proteome</keyword>
<evidence type="ECO:0000256" key="1">
    <source>
        <dbReference type="SAM" id="Phobius"/>
    </source>
</evidence>
<feature type="transmembrane region" description="Helical" evidence="1">
    <location>
        <begin position="118"/>
        <end position="141"/>
    </location>
</feature>
<comment type="caution">
    <text evidence="2">The sequence shown here is derived from an EMBL/GenBank/DDBJ whole genome shotgun (WGS) entry which is preliminary data.</text>
</comment>
<evidence type="ECO:0000313" key="2">
    <source>
        <dbReference type="EMBL" id="TKZ35989.1"/>
    </source>
</evidence>
<keyword evidence="1" id="KW-0812">Transmembrane</keyword>
<evidence type="ECO:0000313" key="3">
    <source>
        <dbReference type="Proteomes" id="UP000310168"/>
    </source>
</evidence>
<name>A0ABY2TT80_9SPIR</name>
<protein>
    <submittedName>
        <fullName evidence="2">Uncharacterized protein</fullName>
    </submittedName>
</protein>
<organism evidence="2 3">
    <name type="scientific">Brachyspira catarrhinii</name>
    <dbReference type="NCBI Taxonomy" id="2528966"/>
    <lineage>
        <taxon>Bacteria</taxon>
        <taxon>Pseudomonadati</taxon>
        <taxon>Spirochaetota</taxon>
        <taxon>Spirochaetia</taxon>
        <taxon>Brachyspirales</taxon>
        <taxon>Brachyspiraceae</taxon>
        <taxon>Brachyspira</taxon>
    </lineage>
</organism>
<dbReference type="EMBL" id="SJDU01000035">
    <property type="protein sequence ID" value="TKZ35989.1"/>
    <property type="molecule type" value="Genomic_DNA"/>
</dbReference>
<keyword evidence="1" id="KW-1133">Transmembrane helix</keyword>
<proteinExistence type="predicted"/>
<keyword evidence="1" id="KW-0472">Membrane</keyword>
<sequence length="149" mass="17587">MIVEGKINKKIIYKWQNIEYILEFTGDAGTFKVEGLNENAISDFEVVNKRVESELSDKENESPISKYRIFYTLKPIGKGKLKIPELEARYYEIRNDNNYIANLIPHEEIMEEYQIRVFGYPFLIATITECLIIFLIVFFVYRAIKSQRT</sequence>
<dbReference type="Proteomes" id="UP000310168">
    <property type="component" value="Unassembled WGS sequence"/>
</dbReference>